<accession>A0ABT3MNZ5</accession>
<name>A0ABT3MNZ5_9GAMM</name>
<sequence length="179" mass="21141">MISDHCKSIFYEEFCSGIEVIESQCNDEFHNKLYFSNVISLMEKYLYDLFIHEISSNRKAIVRLGTQNKFRTESLKIPYLLHHTVEEYLINAMKNMVWHRLNDIDVLFKNVIGIKINISTTLLENLNIRHHIIHRNGYDLEGNKVLIEDQDLQSCIALVDSFVFDIDKKYQIQGQMKKL</sequence>
<evidence type="ECO:0008006" key="3">
    <source>
        <dbReference type="Google" id="ProtNLM"/>
    </source>
</evidence>
<dbReference type="RefSeq" id="WP_262566167.1">
    <property type="nucleotide sequence ID" value="NZ_JAPFCC010000001.1"/>
</dbReference>
<dbReference type="Proteomes" id="UP001209854">
    <property type="component" value="Unassembled WGS sequence"/>
</dbReference>
<reference evidence="1 2" key="1">
    <citation type="submission" date="2022-10" db="EMBL/GenBank/DDBJ databases">
        <title>High-quality genome sequences of two octocoral-associated bacteria, Endozoicomonas euniceicola EF212 and Endozoicomonas gorgoniicola PS125.</title>
        <authorList>
            <person name="Chiou Y.-J."/>
            <person name="Chen Y.-H."/>
        </authorList>
    </citation>
    <scope>NUCLEOTIDE SEQUENCE [LARGE SCALE GENOMIC DNA]</scope>
    <source>
        <strain evidence="1 2">PS125</strain>
    </source>
</reference>
<organism evidence="1 2">
    <name type="scientific">Endozoicomonas gorgoniicola</name>
    <dbReference type="NCBI Taxonomy" id="1234144"/>
    <lineage>
        <taxon>Bacteria</taxon>
        <taxon>Pseudomonadati</taxon>
        <taxon>Pseudomonadota</taxon>
        <taxon>Gammaproteobacteria</taxon>
        <taxon>Oceanospirillales</taxon>
        <taxon>Endozoicomonadaceae</taxon>
        <taxon>Endozoicomonas</taxon>
    </lineage>
</organism>
<gene>
    <name evidence="1" type="ORF">NX722_00115</name>
</gene>
<proteinExistence type="predicted"/>
<evidence type="ECO:0000313" key="1">
    <source>
        <dbReference type="EMBL" id="MCW7551090.1"/>
    </source>
</evidence>
<keyword evidence="2" id="KW-1185">Reference proteome</keyword>
<dbReference type="EMBL" id="JAPFCC010000001">
    <property type="protein sequence ID" value="MCW7551090.1"/>
    <property type="molecule type" value="Genomic_DNA"/>
</dbReference>
<comment type="caution">
    <text evidence="1">The sequence shown here is derived from an EMBL/GenBank/DDBJ whole genome shotgun (WGS) entry which is preliminary data.</text>
</comment>
<evidence type="ECO:0000313" key="2">
    <source>
        <dbReference type="Proteomes" id="UP001209854"/>
    </source>
</evidence>
<protein>
    <recommendedName>
        <fullName evidence="3">RiboL-PSP-HEPN domain-containing protein</fullName>
    </recommendedName>
</protein>